<dbReference type="SUPFAM" id="SSF46689">
    <property type="entry name" value="Homeodomain-like"/>
    <property type="match status" value="1"/>
</dbReference>
<dbReference type="InterPro" id="IPR009057">
    <property type="entry name" value="Homeodomain-like_sf"/>
</dbReference>
<reference evidence="1" key="2">
    <citation type="journal article" date="2020" name="Nat. Commun.">
        <title>Large-scale genome sequencing of mycorrhizal fungi provides insights into the early evolution of symbiotic traits.</title>
        <authorList>
            <person name="Miyauchi S."/>
            <person name="Kiss E."/>
            <person name="Kuo A."/>
            <person name="Drula E."/>
            <person name="Kohler A."/>
            <person name="Sanchez-Garcia M."/>
            <person name="Morin E."/>
            <person name="Andreopoulos B."/>
            <person name="Barry K.W."/>
            <person name="Bonito G."/>
            <person name="Buee M."/>
            <person name="Carver A."/>
            <person name="Chen C."/>
            <person name="Cichocki N."/>
            <person name="Clum A."/>
            <person name="Culley D."/>
            <person name="Crous P.W."/>
            <person name="Fauchery L."/>
            <person name="Girlanda M."/>
            <person name="Hayes R.D."/>
            <person name="Keri Z."/>
            <person name="LaButti K."/>
            <person name="Lipzen A."/>
            <person name="Lombard V."/>
            <person name="Magnuson J."/>
            <person name="Maillard F."/>
            <person name="Murat C."/>
            <person name="Nolan M."/>
            <person name="Ohm R.A."/>
            <person name="Pangilinan J."/>
            <person name="Pereira M.F."/>
            <person name="Perotto S."/>
            <person name="Peter M."/>
            <person name="Pfister S."/>
            <person name="Riley R."/>
            <person name="Sitrit Y."/>
            <person name="Stielow J.B."/>
            <person name="Szollosi G."/>
            <person name="Zifcakova L."/>
            <person name="Stursova M."/>
            <person name="Spatafora J.W."/>
            <person name="Tedersoo L."/>
            <person name="Vaario L.M."/>
            <person name="Yamada A."/>
            <person name="Yan M."/>
            <person name="Wang P."/>
            <person name="Xu J."/>
            <person name="Bruns T."/>
            <person name="Baldrian P."/>
            <person name="Vilgalys R."/>
            <person name="Dunand C."/>
            <person name="Henrissat B."/>
            <person name="Grigoriev I.V."/>
            <person name="Hibbett D."/>
            <person name="Nagy L.G."/>
            <person name="Martin F.M."/>
        </authorList>
    </citation>
    <scope>NUCLEOTIDE SEQUENCE</scope>
    <source>
        <strain evidence="1">Prilba</strain>
    </source>
</reference>
<comment type="caution">
    <text evidence="1">The sequence shown here is derived from an EMBL/GenBank/DDBJ whole genome shotgun (WGS) entry which is preliminary data.</text>
</comment>
<evidence type="ECO:0000313" key="2">
    <source>
        <dbReference type="Proteomes" id="UP000759537"/>
    </source>
</evidence>
<proteinExistence type="predicted"/>
<organism evidence="1 2">
    <name type="scientific">Russula ochroleuca</name>
    <dbReference type="NCBI Taxonomy" id="152965"/>
    <lineage>
        <taxon>Eukaryota</taxon>
        <taxon>Fungi</taxon>
        <taxon>Dikarya</taxon>
        <taxon>Basidiomycota</taxon>
        <taxon>Agaricomycotina</taxon>
        <taxon>Agaricomycetes</taxon>
        <taxon>Russulales</taxon>
        <taxon>Russulaceae</taxon>
        <taxon>Russula</taxon>
    </lineage>
</organism>
<evidence type="ECO:0008006" key="3">
    <source>
        <dbReference type="Google" id="ProtNLM"/>
    </source>
</evidence>
<gene>
    <name evidence="1" type="ORF">DFH94DRAFT_612065</name>
</gene>
<sequence>MPYRKISRDVKLAAIRLHERALLPLSDIIDCLKITCATFYRILHLWRTTGDVIKRTFGILGRPRFLHLDDIDYLKRLISHRPDWFLEELQYLLATNRFISLHFATIHCELKRAQVSVKKLKKIATERNDNL</sequence>
<accession>A0A9P5JVY2</accession>
<evidence type="ECO:0000313" key="1">
    <source>
        <dbReference type="EMBL" id="KAF8467535.1"/>
    </source>
</evidence>
<dbReference type="EMBL" id="WHVB01000035">
    <property type="protein sequence ID" value="KAF8467535.1"/>
    <property type="molecule type" value="Genomic_DNA"/>
</dbReference>
<dbReference type="Proteomes" id="UP000759537">
    <property type="component" value="Unassembled WGS sequence"/>
</dbReference>
<protein>
    <recommendedName>
        <fullName evidence="3">Transposase</fullName>
    </recommendedName>
</protein>
<dbReference type="OrthoDB" id="2994945at2759"/>
<keyword evidence="2" id="KW-1185">Reference proteome</keyword>
<name>A0A9P5JVY2_9AGAM</name>
<dbReference type="AlphaFoldDB" id="A0A9P5JVY2"/>
<feature type="non-terminal residue" evidence="1">
    <location>
        <position position="131"/>
    </location>
</feature>
<reference evidence="1" key="1">
    <citation type="submission" date="2019-10" db="EMBL/GenBank/DDBJ databases">
        <authorList>
            <consortium name="DOE Joint Genome Institute"/>
            <person name="Kuo A."/>
            <person name="Miyauchi S."/>
            <person name="Kiss E."/>
            <person name="Drula E."/>
            <person name="Kohler A."/>
            <person name="Sanchez-Garcia M."/>
            <person name="Andreopoulos B."/>
            <person name="Barry K.W."/>
            <person name="Bonito G."/>
            <person name="Buee M."/>
            <person name="Carver A."/>
            <person name="Chen C."/>
            <person name="Cichocki N."/>
            <person name="Clum A."/>
            <person name="Culley D."/>
            <person name="Crous P.W."/>
            <person name="Fauchery L."/>
            <person name="Girlanda M."/>
            <person name="Hayes R."/>
            <person name="Keri Z."/>
            <person name="LaButti K."/>
            <person name="Lipzen A."/>
            <person name="Lombard V."/>
            <person name="Magnuson J."/>
            <person name="Maillard F."/>
            <person name="Morin E."/>
            <person name="Murat C."/>
            <person name="Nolan M."/>
            <person name="Ohm R."/>
            <person name="Pangilinan J."/>
            <person name="Pereira M."/>
            <person name="Perotto S."/>
            <person name="Peter M."/>
            <person name="Riley R."/>
            <person name="Sitrit Y."/>
            <person name="Stielow B."/>
            <person name="Szollosi G."/>
            <person name="Zifcakova L."/>
            <person name="Stursova M."/>
            <person name="Spatafora J.W."/>
            <person name="Tedersoo L."/>
            <person name="Vaario L.-M."/>
            <person name="Yamada A."/>
            <person name="Yan M."/>
            <person name="Wang P."/>
            <person name="Xu J."/>
            <person name="Bruns T."/>
            <person name="Baldrian P."/>
            <person name="Vilgalys R."/>
            <person name="Henrissat B."/>
            <person name="Grigoriev I.V."/>
            <person name="Hibbett D."/>
            <person name="Nagy L.G."/>
            <person name="Martin F.M."/>
        </authorList>
    </citation>
    <scope>NUCLEOTIDE SEQUENCE</scope>
    <source>
        <strain evidence="1">Prilba</strain>
    </source>
</reference>